<dbReference type="InterPro" id="IPR013087">
    <property type="entry name" value="Znf_C2H2_type"/>
</dbReference>
<dbReference type="Gene3D" id="3.30.160.60">
    <property type="entry name" value="Classic Zinc Finger"/>
    <property type="match status" value="2"/>
</dbReference>
<feature type="domain" description="C2H2-type" evidence="7">
    <location>
        <begin position="800"/>
        <end position="827"/>
    </location>
</feature>
<organism evidence="8 9">
    <name type="scientific">Caenorhabditis bovis</name>
    <dbReference type="NCBI Taxonomy" id="2654633"/>
    <lineage>
        <taxon>Eukaryota</taxon>
        <taxon>Metazoa</taxon>
        <taxon>Ecdysozoa</taxon>
        <taxon>Nematoda</taxon>
        <taxon>Chromadorea</taxon>
        <taxon>Rhabditida</taxon>
        <taxon>Rhabditina</taxon>
        <taxon>Rhabditomorpha</taxon>
        <taxon>Rhabditoidea</taxon>
        <taxon>Rhabditidae</taxon>
        <taxon>Peloderinae</taxon>
        <taxon>Caenorhabditis</taxon>
    </lineage>
</organism>
<sequence>MPPSRGIRCIDLDCEERLCSVIALRAHVALFHGKFLNYNVAMSNRYDVSISTLGACMDLLKKDTRSRMARFVDIEHGLPFDGKLPRVKRPITPMNRKPHLIAQKPQILPIYVDKRVDKNMFDCGICHMKSYGEATFKTHFIRTHIFPCLACCRCFATKIDKSRHFCSSIFDREFLATMLSDSLTPITFSAYILSNGTVPSVECENCRVRLRLTEMYSHFLNAHFHLLRYIVESGEILPHGVNARIDNVRMSNGAIAEAVDINLDKNEDFQTERCRMVRGREDLRASVMNVADYNGKLLVTPPIGTYLYTKAAKKYQADIRLTCYLCEMPFDTTADLDEHLERHPEKWKNCPFCKVKITGHYDMQKHLLHFHTTRQFGSMFCNFCGTSVTKAACSHMIYHCRESNACGICGAKQASYDTLIAHMKKAHLDLLRRYQCNMCGQYFITLNEFREHVCRMAATIYCCVCSNGNRVFTSAADYCDHFDFFHVERNLVCSLCKQPQNTEANMARHRIVHMHRVTPYLSRRPYVLPRWMNVNNRDLVPAWQRSTNGTALHGSRAANMTARSRGPPQPGTIAASLEKIINSATPSPPSMDEPPGLVDINDDADDIVVVTVPARNGSQNGPNAIQNRSVTVKYRSVPFQNGSSAIQNRTAAIHNGPASIKTRSVPSQNGSSCIQNGLLPVRTARHSQNSHSAQNAPPRLQPSVANGASLSSQSSVTANVRSERVEKDSAGANVPGYVPDADDDDIDEIDSSKAIEIEAVAPKVIEVVDENGDDELAVIAEVEKSSGVAITSVSTREKKFKCTRCSMAFMTKKSLTAHMSSHAHDLPSSTCSEIFGLPKECNGYVCRNCSLVFESKPKYDEHMRYHGPSTGLSCQKCSGIAFNNGMLGQHIHAHNLNSIVFSCGICLLKYPNDHYLMEHLYTVHKVPYFAFCKICGRGSTRLDSVYRHVTEHMVTDMSVIQRIGTSPAALFNYEPLDVAKHKLILASGRLQVIEPSDCTHRSSLLSTDGMLVACKKCFCMTTFLNYLTSLTDAEKENVSWTFGELEKPQSPLFSVFPLYSHLSTENQSHLQTLVAPTQQQINPMQGTTVRHAVMESLGVSGRSYIRRPASTMIGGAFPSLHQVPRHRAVITNQPPQLTQAFQSSVTDGHQTHRVVMRPAWQSQSAVARATASASNSTNSIMEQVNGNRPDACIVCQATLSTEYDKLKHLMHTKTEHKWFCTNCAFSAVDEMSIVTHYYRLHIEPLYMQKKLEKGPDCGFKPIVFDLRCPKCRGITFNTLKLFERHLASHTDILPYVAECGTAFATEAKKFEHDQKHQECNECCILCGTTDLWAVPKSASTPFVLSHVIRHGLDYHSSCRVCFVRFSDDTTYAKLFDHYKNMHATVYSAKDKSLMCKACGVIVSSMFELLTHMKTKHTMNVISRSSASKEGEFYVRANTQMFSYLGLNRKMQICTEKDETSESPSSPASSNQP</sequence>
<feature type="region of interest" description="Disordered" evidence="6">
    <location>
        <begin position="684"/>
        <end position="744"/>
    </location>
</feature>
<name>A0A8S1EUB5_9PELO</name>
<dbReference type="SUPFAM" id="SSF57667">
    <property type="entry name" value="beta-beta-alpha zinc fingers"/>
    <property type="match status" value="2"/>
</dbReference>
<feature type="compositionally biased region" description="Polar residues" evidence="6">
    <location>
        <begin position="686"/>
        <end position="695"/>
    </location>
</feature>
<evidence type="ECO:0000313" key="9">
    <source>
        <dbReference type="Proteomes" id="UP000494206"/>
    </source>
</evidence>
<evidence type="ECO:0000313" key="8">
    <source>
        <dbReference type="EMBL" id="CAB3403108.1"/>
    </source>
</evidence>
<reference evidence="8 9" key="1">
    <citation type="submission" date="2020-04" db="EMBL/GenBank/DDBJ databases">
        <authorList>
            <person name="Laetsch R D."/>
            <person name="Stevens L."/>
            <person name="Kumar S."/>
            <person name="Blaxter L. M."/>
        </authorList>
    </citation>
    <scope>NUCLEOTIDE SEQUENCE [LARGE SCALE GENOMIC DNA]</scope>
</reference>
<evidence type="ECO:0000256" key="5">
    <source>
        <dbReference type="PROSITE-ProRule" id="PRU00042"/>
    </source>
</evidence>
<keyword evidence="9" id="KW-1185">Reference proteome</keyword>
<protein>
    <recommendedName>
        <fullName evidence="7">C2H2-type domain-containing protein</fullName>
    </recommendedName>
</protein>
<dbReference type="Proteomes" id="UP000494206">
    <property type="component" value="Unassembled WGS sequence"/>
</dbReference>
<evidence type="ECO:0000256" key="1">
    <source>
        <dbReference type="ARBA" id="ARBA00022723"/>
    </source>
</evidence>
<evidence type="ECO:0000259" key="7">
    <source>
        <dbReference type="PROSITE" id="PS50157"/>
    </source>
</evidence>
<evidence type="ECO:0000256" key="4">
    <source>
        <dbReference type="ARBA" id="ARBA00022833"/>
    </source>
</evidence>
<feature type="compositionally biased region" description="Polar residues" evidence="6">
    <location>
        <begin position="703"/>
        <end position="720"/>
    </location>
</feature>
<dbReference type="SMART" id="SM00355">
    <property type="entry name" value="ZnF_C2H2"/>
    <property type="match status" value="18"/>
</dbReference>
<dbReference type="PROSITE" id="PS50157">
    <property type="entry name" value="ZINC_FINGER_C2H2_2"/>
    <property type="match status" value="2"/>
</dbReference>
<keyword evidence="3 5" id="KW-0863">Zinc-finger</keyword>
<accession>A0A8S1EUB5</accession>
<dbReference type="GO" id="GO:0008270">
    <property type="term" value="F:zinc ion binding"/>
    <property type="evidence" value="ECO:0007669"/>
    <property type="project" value="UniProtKB-KW"/>
</dbReference>
<evidence type="ECO:0000256" key="2">
    <source>
        <dbReference type="ARBA" id="ARBA00022737"/>
    </source>
</evidence>
<comment type="caution">
    <text evidence="8">The sequence shown here is derived from an EMBL/GenBank/DDBJ whole genome shotgun (WGS) entry which is preliminary data.</text>
</comment>
<proteinExistence type="predicted"/>
<keyword evidence="2" id="KW-0677">Repeat</keyword>
<evidence type="ECO:0000256" key="3">
    <source>
        <dbReference type="ARBA" id="ARBA00022771"/>
    </source>
</evidence>
<dbReference type="PANTHER" id="PTHR24379">
    <property type="entry name" value="KRAB AND ZINC FINGER DOMAIN-CONTAINING"/>
    <property type="match status" value="1"/>
</dbReference>
<dbReference type="FunFam" id="3.30.160.60:FF:000100">
    <property type="entry name" value="Zinc finger 45-like"/>
    <property type="match status" value="1"/>
</dbReference>
<gene>
    <name evidence="8" type="ORF">CBOVIS_LOCUS5625</name>
</gene>
<dbReference type="InterPro" id="IPR036236">
    <property type="entry name" value="Znf_C2H2_sf"/>
</dbReference>
<dbReference type="PANTHER" id="PTHR24379:SF121">
    <property type="entry name" value="C2H2-TYPE DOMAIN-CONTAINING PROTEIN"/>
    <property type="match status" value="1"/>
</dbReference>
<dbReference type="PROSITE" id="PS00028">
    <property type="entry name" value="ZINC_FINGER_C2H2_1"/>
    <property type="match status" value="5"/>
</dbReference>
<evidence type="ECO:0000256" key="6">
    <source>
        <dbReference type="SAM" id="MobiDB-lite"/>
    </source>
</evidence>
<keyword evidence="1" id="KW-0479">Metal-binding</keyword>
<keyword evidence="4" id="KW-0862">Zinc</keyword>
<dbReference type="EMBL" id="CADEPM010000003">
    <property type="protein sequence ID" value="CAB3403108.1"/>
    <property type="molecule type" value="Genomic_DNA"/>
</dbReference>
<feature type="domain" description="C2H2-type" evidence="7">
    <location>
        <begin position="844"/>
        <end position="866"/>
    </location>
</feature>
<dbReference type="OrthoDB" id="5862409at2759"/>